<proteinExistence type="predicted"/>
<protein>
    <submittedName>
        <fullName evidence="1">Uncharacterized protein</fullName>
    </submittedName>
</protein>
<dbReference type="RefSeq" id="WP_243576071.1">
    <property type="nucleotide sequence ID" value="NZ_CP094529.1"/>
</dbReference>
<name>A0ABY4BES4_9FLAO</name>
<organism evidence="1 2">
    <name type="scientific">Chryseobacterium oryzae</name>
    <dbReference type="NCBI Taxonomy" id="2929799"/>
    <lineage>
        <taxon>Bacteria</taxon>
        <taxon>Pseudomonadati</taxon>
        <taxon>Bacteroidota</taxon>
        <taxon>Flavobacteriia</taxon>
        <taxon>Flavobacteriales</taxon>
        <taxon>Weeksellaceae</taxon>
        <taxon>Chryseobacterium group</taxon>
        <taxon>Chryseobacterium</taxon>
    </lineage>
</organism>
<sequence length="103" mass="12120">MRKKFIGLYFQNKVCLKTSDGMYEFSAEKVDNGYLNIQEFHIPEILADNVFLSYDSFVKQYNAEIDNYIKGEVCNCSKDGKNILKIYRIEKVYPKLHDEGIIY</sequence>
<evidence type="ECO:0000313" key="2">
    <source>
        <dbReference type="Proteomes" id="UP000831068"/>
    </source>
</evidence>
<keyword evidence="2" id="KW-1185">Reference proteome</keyword>
<dbReference type="EMBL" id="CP094529">
    <property type="protein sequence ID" value="UOE37672.1"/>
    <property type="molecule type" value="Genomic_DNA"/>
</dbReference>
<accession>A0ABY4BES4</accession>
<evidence type="ECO:0000313" key="1">
    <source>
        <dbReference type="EMBL" id="UOE37672.1"/>
    </source>
</evidence>
<reference evidence="1 2" key="1">
    <citation type="submission" date="2022-03" db="EMBL/GenBank/DDBJ databases">
        <title>Chryseobacterium sp. isolated from the Andong Sikhe.</title>
        <authorList>
            <person name="Won M."/>
            <person name="Kim S.-J."/>
            <person name="Kwon S.-W."/>
        </authorList>
    </citation>
    <scope>NUCLEOTIDE SEQUENCE [LARGE SCALE GENOMIC DNA]</scope>
    <source>
        <strain evidence="1 2">ADR-1</strain>
    </source>
</reference>
<gene>
    <name evidence="1" type="ORF">MTP08_11490</name>
</gene>
<dbReference type="Proteomes" id="UP000831068">
    <property type="component" value="Chromosome"/>
</dbReference>